<dbReference type="InterPro" id="IPR001714">
    <property type="entry name" value="Pept_M24_MAP"/>
</dbReference>
<evidence type="ECO:0000313" key="9">
    <source>
        <dbReference type="EMBL" id="SKC88415.1"/>
    </source>
</evidence>
<comment type="subunit">
    <text evidence="6">Monomer.</text>
</comment>
<dbReference type="GO" id="GO:0070006">
    <property type="term" value="F:metalloaminopeptidase activity"/>
    <property type="evidence" value="ECO:0007669"/>
    <property type="project" value="UniProtKB-UniRule"/>
</dbReference>
<dbReference type="Pfam" id="PF00557">
    <property type="entry name" value="Peptidase_M24"/>
    <property type="match status" value="1"/>
</dbReference>
<dbReference type="GO" id="GO:0005829">
    <property type="term" value="C:cytosol"/>
    <property type="evidence" value="ECO:0007669"/>
    <property type="project" value="TreeGrafter"/>
</dbReference>
<dbReference type="CDD" id="cd01086">
    <property type="entry name" value="MetAP1"/>
    <property type="match status" value="1"/>
</dbReference>
<feature type="domain" description="Peptidase M24" evidence="8">
    <location>
        <begin position="12"/>
        <end position="239"/>
    </location>
</feature>
<dbReference type="HAMAP" id="MF_01974">
    <property type="entry name" value="MetAP_1"/>
    <property type="match status" value="1"/>
</dbReference>
<feature type="binding site" evidence="6">
    <location>
        <position position="232"/>
    </location>
    <ligand>
        <name>a divalent metal cation</name>
        <dbReference type="ChEBI" id="CHEBI:60240"/>
        <label>2</label>
        <note>catalytic</note>
    </ligand>
</feature>
<name>A0A1T5MJM4_9BACT</name>
<reference evidence="9 10" key="1">
    <citation type="submission" date="2017-02" db="EMBL/GenBank/DDBJ databases">
        <authorList>
            <person name="Peterson S.W."/>
        </authorList>
    </citation>
    <scope>NUCLEOTIDE SEQUENCE [LARGE SCALE GENOMIC DNA]</scope>
    <source>
        <strain evidence="9 10">DSM 25262</strain>
    </source>
</reference>
<dbReference type="NCBIfam" id="TIGR00500">
    <property type="entry name" value="met_pdase_I"/>
    <property type="match status" value="1"/>
</dbReference>
<feature type="binding site" evidence="6">
    <location>
        <position position="201"/>
    </location>
    <ligand>
        <name>a divalent metal cation</name>
        <dbReference type="ChEBI" id="CHEBI:60240"/>
        <label>2</label>
        <note>catalytic</note>
    </ligand>
</feature>
<comment type="catalytic activity">
    <reaction evidence="6 7">
        <text>Release of N-terminal amino acids, preferentially methionine, from peptides and arylamides.</text>
        <dbReference type="EC" id="3.4.11.18"/>
    </reaction>
</comment>
<keyword evidence="5 6" id="KW-0378">Hydrolase</keyword>
<feature type="binding site" evidence="6">
    <location>
        <position position="175"/>
    </location>
    <ligand>
        <name>substrate</name>
    </ligand>
</feature>
<dbReference type="Proteomes" id="UP000190961">
    <property type="component" value="Unassembled WGS sequence"/>
</dbReference>
<dbReference type="STRING" id="688867.SAMN05660236_5581"/>
<keyword evidence="2 6" id="KW-0031">Aminopeptidase</keyword>
<keyword evidence="4 6" id="KW-0479">Metal-binding</keyword>
<dbReference type="OrthoDB" id="9802055at2"/>
<evidence type="ECO:0000256" key="2">
    <source>
        <dbReference type="ARBA" id="ARBA00022438"/>
    </source>
</evidence>
<dbReference type="EC" id="3.4.11.18" evidence="6 7"/>
<dbReference type="AlphaFoldDB" id="A0A1T5MJM4"/>
<evidence type="ECO:0000259" key="8">
    <source>
        <dbReference type="Pfam" id="PF00557"/>
    </source>
</evidence>
<evidence type="ECO:0000256" key="5">
    <source>
        <dbReference type="ARBA" id="ARBA00022801"/>
    </source>
</evidence>
<protein>
    <recommendedName>
        <fullName evidence="6 7">Methionine aminopeptidase</fullName>
        <shortName evidence="6">MAP</shortName>
        <shortName evidence="6">MetAP</shortName>
        <ecNumber evidence="6 7">3.4.11.18</ecNumber>
    </recommendedName>
    <alternativeName>
        <fullName evidence="6">Peptidase M</fullName>
    </alternativeName>
</protein>
<keyword evidence="10" id="KW-1185">Reference proteome</keyword>
<comment type="cofactor">
    <cofactor evidence="6">
        <name>Co(2+)</name>
        <dbReference type="ChEBI" id="CHEBI:48828"/>
    </cofactor>
    <cofactor evidence="6">
        <name>Zn(2+)</name>
        <dbReference type="ChEBI" id="CHEBI:29105"/>
    </cofactor>
    <cofactor evidence="6">
        <name>Mn(2+)</name>
        <dbReference type="ChEBI" id="CHEBI:29035"/>
    </cofactor>
    <cofactor evidence="6">
        <name>Fe(2+)</name>
        <dbReference type="ChEBI" id="CHEBI:29033"/>
    </cofactor>
    <text evidence="6">Binds 2 divalent metal cations per subunit. Has a high-affinity and a low affinity metal-binding site. The true nature of the physiological cofactor is under debate. The enzyme is active with cobalt, zinc, manganese or divalent iron ions. Most likely, methionine aminopeptidases function as mononuclear Fe(2+)-metalloproteases under physiological conditions, and the catalytically relevant metal-binding site has been assigned to the histidine-containing high-affinity site.</text>
</comment>
<dbReference type="PRINTS" id="PR00599">
    <property type="entry name" value="MAPEPTIDASE"/>
</dbReference>
<dbReference type="GO" id="GO:0004239">
    <property type="term" value="F:initiator methionyl aminopeptidase activity"/>
    <property type="evidence" value="ECO:0007669"/>
    <property type="project" value="UniProtKB-UniRule"/>
</dbReference>
<sequence>MVHLKTEEELNIIREGSLILGKAHGEVAKLIKPGVRTSTLDKVAEDFIRDNGGSPSFKNYNGFPASLCISVNEVVVHGFPGNYELREKDIISVDCGVYYKGYHSDSAYTYPLEAVGKETLLLLERTYDSLHRGIDQAKAGNRIGDVAYAIQSYVESFGYGVVRELVGHGVGKKLHEDPEVPNYGKRGKGIKIVAGMVFAIEPMINQGTKNVVQERDGWTIRTSDKKPSAHFEHTVAVHEDRTEILTTHKYIEENYTYKWRNKSQLSKMVL</sequence>
<feature type="binding site" evidence="6">
    <location>
        <position position="94"/>
    </location>
    <ligand>
        <name>a divalent metal cation</name>
        <dbReference type="ChEBI" id="CHEBI:60240"/>
        <label>1</label>
    </ligand>
</feature>
<evidence type="ECO:0000256" key="4">
    <source>
        <dbReference type="ARBA" id="ARBA00022723"/>
    </source>
</evidence>
<feature type="binding site" evidence="6">
    <location>
        <position position="105"/>
    </location>
    <ligand>
        <name>a divalent metal cation</name>
        <dbReference type="ChEBI" id="CHEBI:60240"/>
        <label>1</label>
    </ligand>
</feature>
<proteinExistence type="inferred from homology"/>
<feature type="binding site" evidence="6">
    <location>
        <position position="168"/>
    </location>
    <ligand>
        <name>a divalent metal cation</name>
        <dbReference type="ChEBI" id="CHEBI:60240"/>
        <label>2</label>
        <note>catalytic</note>
    </ligand>
</feature>
<feature type="binding site" evidence="6">
    <location>
        <position position="77"/>
    </location>
    <ligand>
        <name>substrate</name>
    </ligand>
</feature>
<evidence type="ECO:0000256" key="6">
    <source>
        <dbReference type="HAMAP-Rule" id="MF_01974"/>
    </source>
</evidence>
<comment type="function">
    <text evidence="1 6">Removes the N-terminal methionine from nascent proteins. The N-terminal methionine is often cleaved when the second residue in the primary sequence is small and uncharged (Met-Ala-, Cys, Gly, Pro, Ser, Thr, or Val). Requires deformylation of the N(alpha)-formylated initiator methionine before it can be hydrolyzed.</text>
</comment>
<dbReference type="GO" id="GO:0006508">
    <property type="term" value="P:proteolysis"/>
    <property type="evidence" value="ECO:0007669"/>
    <property type="project" value="UniProtKB-KW"/>
</dbReference>
<evidence type="ECO:0000256" key="3">
    <source>
        <dbReference type="ARBA" id="ARBA00022670"/>
    </source>
</evidence>
<dbReference type="GO" id="GO:0046872">
    <property type="term" value="F:metal ion binding"/>
    <property type="evidence" value="ECO:0007669"/>
    <property type="project" value="UniProtKB-UniRule"/>
</dbReference>
<feature type="binding site" evidence="6">
    <location>
        <position position="105"/>
    </location>
    <ligand>
        <name>a divalent metal cation</name>
        <dbReference type="ChEBI" id="CHEBI:60240"/>
        <label>2</label>
        <note>catalytic</note>
    </ligand>
</feature>
<dbReference type="Gene3D" id="3.90.230.10">
    <property type="entry name" value="Creatinase/methionine aminopeptidase superfamily"/>
    <property type="match status" value="1"/>
</dbReference>
<dbReference type="InterPro" id="IPR000994">
    <property type="entry name" value="Pept_M24"/>
</dbReference>
<feature type="binding site" evidence="6">
    <location>
        <position position="232"/>
    </location>
    <ligand>
        <name>a divalent metal cation</name>
        <dbReference type="ChEBI" id="CHEBI:60240"/>
        <label>1</label>
    </ligand>
</feature>
<evidence type="ECO:0000256" key="1">
    <source>
        <dbReference type="ARBA" id="ARBA00002521"/>
    </source>
</evidence>
<dbReference type="InterPro" id="IPR036005">
    <property type="entry name" value="Creatinase/aminopeptidase-like"/>
</dbReference>
<dbReference type="EMBL" id="FUZU01000005">
    <property type="protein sequence ID" value="SKC88415.1"/>
    <property type="molecule type" value="Genomic_DNA"/>
</dbReference>
<gene>
    <name evidence="6" type="primary">map</name>
    <name evidence="9" type="ORF">SAMN05660236_5581</name>
</gene>
<dbReference type="SUPFAM" id="SSF55920">
    <property type="entry name" value="Creatinase/aminopeptidase"/>
    <property type="match status" value="1"/>
</dbReference>
<dbReference type="PANTHER" id="PTHR43330">
    <property type="entry name" value="METHIONINE AMINOPEPTIDASE"/>
    <property type="match status" value="1"/>
</dbReference>
<keyword evidence="3 6" id="KW-0645">Protease</keyword>
<dbReference type="PANTHER" id="PTHR43330:SF27">
    <property type="entry name" value="METHIONINE AMINOPEPTIDASE"/>
    <property type="match status" value="1"/>
</dbReference>
<dbReference type="InterPro" id="IPR002467">
    <property type="entry name" value="Pept_M24A_MAP1"/>
</dbReference>
<accession>A0A1T5MJM4</accession>
<evidence type="ECO:0000256" key="7">
    <source>
        <dbReference type="RuleBase" id="RU003653"/>
    </source>
</evidence>
<evidence type="ECO:0000313" key="10">
    <source>
        <dbReference type="Proteomes" id="UP000190961"/>
    </source>
</evidence>
<organism evidence="9 10">
    <name type="scientific">Ohtaekwangia koreensis</name>
    <dbReference type="NCBI Taxonomy" id="688867"/>
    <lineage>
        <taxon>Bacteria</taxon>
        <taxon>Pseudomonadati</taxon>
        <taxon>Bacteroidota</taxon>
        <taxon>Cytophagia</taxon>
        <taxon>Cytophagales</taxon>
        <taxon>Fulvivirgaceae</taxon>
        <taxon>Ohtaekwangia</taxon>
    </lineage>
</organism>
<dbReference type="RefSeq" id="WP_079690081.1">
    <property type="nucleotide sequence ID" value="NZ_FUZU01000005.1"/>
</dbReference>
<comment type="similarity">
    <text evidence="6">Belongs to the peptidase M24A family. Methionine aminopeptidase type 1 subfamily.</text>
</comment>